<accession>A0AAV7WFW9</accession>
<name>A0AAV7WFW9_PLEWA</name>
<evidence type="ECO:0000313" key="1">
    <source>
        <dbReference type="EMBL" id="KAJ1211677.1"/>
    </source>
</evidence>
<keyword evidence="2" id="KW-1185">Reference proteome</keyword>
<reference evidence="1" key="1">
    <citation type="journal article" date="2022" name="bioRxiv">
        <title>Sequencing and chromosome-scale assembly of the giantPleurodeles waltlgenome.</title>
        <authorList>
            <person name="Brown T."/>
            <person name="Elewa A."/>
            <person name="Iarovenko S."/>
            <person name="Subramanian E."/>
            <person name="Araus A.J."/>
            <person name="Petzold A."/>
            <person name="Susuki M."/>
            <person name="Suzuki K.-i.T."/>
            <person name="Hayashi T."/>
            <person name="Toyoda A."/>
            <person name="Oliveira C."/>
            <person name="Osipova E."/>
            <person name="Leigh N.D."/>
            <person name="Simon A."/>
            <person name="Yun M.H."/>
        </authorList>
    </citation>
    <scope>NUCLEOTIDE SEQUENCE</scope>
    <source>
        <strain evidence="1">20211129_DDA</strain>
        <tissue evidence="1">Liver</tissue>
    </source>
</reference>
<evidence type="ECO:0000313" key="2">
    <source>
        <dbReference type="Proteomes" id="UP001066276"/>
    </source>
</evidence>
<organism evidence="1 2">
    <name type="scientific">Pleurodeles waltl</name>
    <name type="common">Iberian ribbed newt</name>
    <dbReference type="NCBI Taxonomy" id="8319"/>
    <lineage>
        <taxon>Eukaryota</taxon>
        <taxon>Metazoa</taxon>
        <taxon>Chordata</taxon>
        <taxon>Craniata</taxon>
        <taxon>Vertebrata</taxon>
        <taxon>Euteleostomi</taxon>
        <taxon>Amphibia</taxon>
        <taxon>Batrachia</taxon>
        <taxon>Caudata</taxon>
        <taxon>Salamandroidea</taxon>
        <taxon>Salamandridae</taxon>
        <taxon>Pleurodelinae</taxon>
        <taxon>Pleurodeles</taxon>
    </lineage>
</organism>
<dbReference type="Proteomes" id="UP001066276">
    <property type="component" value="Chromosome 1_2"/>
</dbReference>
<protein>
    <submittedName>
        <fullName evidence="1">Uncharacterized protein</fullName>
    </submittedName>
</protein>
<sequence length="105" mass="11407">MSDSIEGPDVIKLIPLSTHQGKLVLSGRGRVVAWTRAPMSNTIEDPHSAVSSFIPWVPLMVNADKGHVLLGTQLALTANLELSEAVARIGDTHAHHTVEHRYPLE</sequence>
<comment type="caution">
    <text evidence="1">The sequence shown here is derived from an EMBL/GenBank/DDBJ whole genome shotgun (WGS) entry which is preliminary data.</text>
</comment>
<proteinExistence type="predicted"/>
<dbReference type="EMBL" id="JANPWB010000002">
    <property type="protein sequence ID" value="KAJ1211677.1"/>
    <property type="molecule type" value="Genomic_DNA"/>
</dbReference>
<dbReference type="AlphaFoldDB" id="A0AAV7WFW9"/>
<gene>
    <name evidence="1" type="ORF">NDU88_007034</name>
</gene>